<dbReference type="PANTHER" id="PTHR46328">
    <property type="entry name" value="FAR-RED IMPAIRED RESPONSIVE (FAR1) FAMILY PROTEIN-RELATED"/>
    <property type="match status" value="1"/>
</dbReference>
<name>A0A834YXD2_TETSI</name>
<sequence>MISAVGWVRSGERGANNKEEAQMEDQEELEGGESNERLNYQEELEGGETLKCFVDAYINMLKCALRMVEVFDVESSFEREPCCGFEDADMTVISDERMPNSYELDGSVEPYIGMKFESEEAAMKYYDAYSKCVGFIIRINYCQRSKCDKSVVSRTFVCNEEGFLQEDYRRRPIVRYPRPPSRVGCKATLVVRKDKTGIWVVTKLETKHSHPLGYLLARVVKIRFSLNRFNFGMRRIREFGSYL</sequence>
<dbReference type="Proteomes" id="UP000655225">
    <property type="component" value="Unassembled WGS sequence"/>
</dbReference>
<dbReference type="AlphaFoldDB" id="A0A834YXD2"/>
<evidence type="ECO:0000313" key="4">
    <source>
        <dbReference type="Proteomes" id="UP000655225"/>
    </source>
</evidence>
<gene>
    <name evidence="3" type="ORF">HHK36_016519</name>
</gene>
<evidence type="ECO:0000256" key="1">
    <source>
        <dbReference type="SAM" id="MobiDB-lite"/>
    </source>
</evidence>
<dbReference type="OrthoDB" id="1886686at2759"/>
<organism evidence="3 4">
    <name type="scientific">Tetracentron sinense</name>
    <name type="common">Spur-leaf</name>
    <dbReference type="NCBI Taxonomy" id="13715"/>
    <lineage>
        <taxon>Eukaryota</taxon>
        <taxon>Viridiplantae</taxon>
        <taxon>Streptophyta</taxon>
        <taxon>Embryophyta</taxon>
        <taxon>Tracheophyta</taxon>
        <taxon>Spermatophyta</taxon>
        <taxon>Magnoliopsida</taxon>
        <taxon>Trochodendrales</taxon>
        <taxon>Trochodendraceae</taxon>
        <taxon>Tetracentron</taxon>
    </lineage>
</organism>
<keyword evidence="4" id="KW-1185">Reference proteome</keyword>
<comment type="caution">
    <text evidence="3">The sequence shown here is derived from an EMBL/GenBank/DDBJ whole genome shotgun (WGS) entry which is preliminary data.</text>
</comment>
<accession>A0A834YXD2</accession>
<dbReference type="Pfam" id="PF03101">
    <property type="entry name" value="FAR1"/>
    <property type="match status" value="1"/>
</dbReference>
<feature type="compositionally biased region" description="Basic and acidic residues" evidence="1">
    <location>
        <begin position="10"/>
        <end position="21"/>
    </location>
</feature>
<proteinExistence type="predicted"/>
<evidence type="ECO:0000313" key="3">
    <source>
        <dbReference type="EMBL" id="KAF8397599.1"/>
    </source>
</evidence>
<feature type="domain" description="FAR1" evidence="2">
    <location>
        <begin position="124"/>
        <end position="212"/>
    </location>
</feature>
<feature type="region of interest" description="Disordered" evidence="1">
    <location>
        <begin position="1"/>
        <end position="35"/>
    </location>
</feature>
<dbReference type="PANTHER" id="PTHR46328:SF31">
    <property type="entry name" value="PROTEIN FAR1-RELATED SEQUENCE 5-LIKE"/>
    <property type="match status" value="1"/>
</dbReference>
<protein>
    <recommendedName>
        <fullName evidence="2">FAR1 domain-containing protein</fullName>
    </recommendedName>
</protein>
<feature type="compositionally biased region" description="Acidic residues" evidence="1">
    <location>
        <begin position="22"/>
        <end position="33"/>
    </location>
</feature>
<reference evidence="3 4" key="1">
    <citation type="submission" date="2020-04" db="EMBL/GenBank/DDBJ databases">
        <title>Plant Genome Project.</title>
        <authorList>
            <person name="Zhang R.-G."/>
        </authorList>
    </citation>
    <scope>NUCLEOTIDE SEQUENCE [LARGE SCALE GENOMIC DNA]</scope>
    <source>
        <strain evidence="3">YNK0</strain>
        <tissue evidence="3">Leaf</tissue>
    </source>
</reference>
<dbReference type="EMBL" id="JABCRI010000011">
    <property type="protein sequence ID" value="KAF8397599.1"/>
    <property type="molecule type" value="Genomic_DNA"/>
</dbReference>
<evidence type="ECO:0000259" key="2">
    <source>
        <dbReference type="Pfam" id="PF03101"/>
    </source>
</evidence>
<dbReference type="InterPro" id="IPR004330">
    <property type="entry name" value="FAR1_DNA_bnd_dom"/>
</dbReference>